<dbReference type="GO" id="GO:0005886">
    <property type="term" value="C:plasma membrane"/>
    <property type="evidence" value="ECO:0007669"/>
    <property type="project" value="UniProtKB-SubCell"/>
</dbReference>
<keyword evidence="3" id="KW-1003">Cell membrane</keyword>
<comment type="similarity">
    <text evidence="2">Belongs to the acyltransferase 3 family.</text>
</comment>
<dbReference type="Proteomes" id="UP000824044">
    <property type="component" value="Unassembled WGS sequence"/>
</dbReference>
<evidence type="ECO:0000313" key="9">
    <source>
        <dbReference type="EMBL" id="HIZ25307.1"/>
    </source>
</evidence>
<evidence type="ECO:0000256" key="5">
    <source>
        <dbReference type="ARBA" id="ARBA00022989"/>
    </source>
</evidence>
<feature type="transmembrane region" description="Helical" evidence="7">
    <location>
        <begin position="58"/>
        <end position="77"/>
    </location>
</feature>
<reference evidence="9" key="1">
    <citation type="journal article" date="2021" name="PeerJ">
        <title>Extensive microbial diversity within the chicken gut microbiome revealed by metagenomics and culture.</title>
        <authorList>
            <person name="Gilroy R."/>
            <person name="Ravi A."/>
            <person name="Getino M."/>
            <person name="Pursley I."/>
            <person name="Horton D.L."/>
            <person name="Alikhan N.F."/>
            <person name="Baker D."/>
            <person name="Gharbi K."/>
            <person name="Hall N."/>
            <person name="Watson M."/>
            <person name="Adriaenssens E.M."/>
            <person name="Foster-Nyarko E."/>
            <person name="Jarju S."/>
            <person name="Secka A."/>
            <person name="Antonio M."/>
            <person name="Oren A."/>
            <person name="Chaudhuri R.R."/>
            <person name="La Ragione R."/>
            <person name="Hildebrand F."/>
            <person name="Pallen M.J."/>
        </authorList>
    </citation>
    <scope>NUCLEOTIDE SEQUENCE</scope>
    <source>
        <strain evidence="9">CHK33-5263</strain>
    </source>
</reference>
<dbReference type="GO" id="GO:0016413">
    <property type="term" value="F:O-acetyltransferase activity"/>
    <property type="evidence" value="ECO:0007669"/>
    <property type="project" value="TreeGrafter"/>
</dbReference>
<feature type="transmembrane region" description="Helical" evidence="7">
    <location>
        <begin position="138"/>
        <end position="161"/>
    </location>
</feature>
<dbReference type="PANTHER" id="PTHR40074">
    <property type="entry name" value="O-ACETYLTRANSFERASE WECH"/>
    <property type="match status" value="1"/>
</dbReference>
<feature type="domain" description="Acyltransferase 3" evidence="8">
    <location>
        <begin position="1"/>
        <end position="289"/>
    </location>
</feature>
<dbReference type="EMBL" id="DXBS01000138">
    <property type="protein sequence ID" value="HIZ25307.1"/>
    <property type="molecule type" value="Genomic_DNA"/>
</dbReference>
<evidence type="ECO:0000256" key="6">
    <source>
        <dbReference type="ARBA" id="ARBA00023136"/>
    </source>
</evidence>
<gene>
    <name evidence="9" type="ORF">H9812_07585</name>
</gene>
<evidence type="ECO:0000313" key="10">
    <source>
        <dbReference type="Proteomes" id="UP000824044"/>
    </source>
</evidence>
<comment type="subcellular location">
    <subcellularLocation>
        <location evidence="1">Cell membrane</location>
        <topology evidence="1">Multi-pass membrane protein</topology>
    </subcellularLocation>
</comment>
<evidence type="ECO:0000256" key="7">
    <source>
        <dbReference type="SAM" id="Phobius"/>
    </source>
</evidence>
<evidence type="ECO:0000256" key="3">
    <source>
        <dbReference type="ARBA" id="ARBA00022475"/>
    </source>
</evidence>
<dbReference type="AlphaFoldDB" id="A0A9D2IWS8"/>
<proteinExistence type="inferred from homology"/>
<evidence type="ECO:0000256" key="1">
    <source>
        <dbReference type="ARBA" id="ARBA00004651"/>
    </source>
</evidence>
<feature type="transmembrane region" description="Helical" evidence="7">
    <location>
        <begin position="203"/>
        <end position="222"/>
    </location>
</feature>
<dbReference type="GO" id="GO:0009246">
    <property type="term" value="P:enterobacterial common antigen biosynthetic process"/>
    <property type="evidence" value="ECO:0007669"/>
    <property type="project" value="TreeGrafter"/>
</dbReference>
<organism evidence="9 10">
    <name type="scientific">Candidatus Gallimonas intestinigallinarum</name>
    <dbReference type="NCBI Taxonomy" id="2838604"/>
    <lineage>
        <taxon>Bacteria</taxon>
        <taxon>Bacillati</taxon>
        <taxon>Bacillota</taxon>
        <taxon>Clostridia</taxon>
        <taxon>Candidatus Gallimonas</taxon>
    </lineage>
</organism>
<dbReference type="Pfam" id="PF01757">
    <property type="entry name" value="Acyl_transf_3"/>
    <property type="match status" value="1"/>
</dbReference>
<protein>
    <submittedName>
        <fullName evidence="9">Acyltransferase</fullName>
    </submittedName>
</protein>
<keyword evidence="5 7" id="KW-1133">Transmembrane helix</keyword>
<comment type="caution">
    <text evidence="9">The sequence shown here is derived from an EMBL/GenBank/DDBJ whole genome shotgun (WGS) entry which is preliminary data.</text>
</comment>
<evidence type="ECO:0000256" key="2">
    <source>
        <dbReference type="ARBA" id="ARBA00007400"/>
    </source>
</evidence>
<evidence type="ECO:0000259" key="8">
    <source>
        <dbReference type="Pfam" id="PF01757"/>
    </source>
</evidence>
<keyword evidence="9" id="KW-0808">Transferase</keyword>
<feature type="transmembrane region" description="Helical" evidence="7">
    <location>
        <begin position="269"/>
        <end position="287"/>
    </location>
</feature>
<feature type="transmembrane region" description="Helical" evidence="7">
    <location>
        <begin position="234"/>
        <end position="257"/>
    </location>
</feature>
<dbReference type="PANTHER" id="PTHR40074:SF2">
    <property type="entry name" value="O-ACETYLTRANSFERASE WECH"/>
    <property type="match status" value="1"/>
</dbReference>
<feature type="transmembrane region" description="Helical" evidence="7">
    <location>
        <begin position="173"/>
        <end position="191"/>
    </location>
</feature>
<keyword evidence="4 7" id="KW-0812">Transmembrane</keyword>
<dbReference type="InterPro" id="IPR002656">
    <property type="entry name" value="Acyl_transf_3_dom"/>
</dbReference>
<feature type="transmembrane region" description="Helical" evidence="7">
    <location>
        <begin position="97"/>
        <end position="118"/>
    </location>
</feature>
<keyword evidence="9" id="KW-0012">Acyltransferase</keyword>
<reference evidence="9" key="2">
    <citation type="submission" date="2021-04" db="EMBL/GenBank/DDBJ databases">
        <authorList>
            <person name="Gilroy R."/>
        </authorList>
    </citation>
    <scope>NUCLEOTIDE SEQUENCE</scope>
    <source>
        <strain evidence="9">CHK33-5263</strain>
    </source>
</reference>
<keyword evidence="6 7" id="KW-0472">Membrane</keyword>
<evidence type="ECO:0000256" key="4">
    <source>
        <dbReference type="ARBA" id="ARBA00022692"/>
    </source>
</evidence>
<accession>A0A9D2IWS8</accession>
<name>A0A9D2IWS8_9FIRM</name>
<feature type="transmembrane region" description="Helical" evidence="7">
    <location>
        <begin position="20"/>
        <end position="38"/>
    </location>
</feature>
<sequence length="296" mass="34483">MIVFIHAPFPEFFGDYIIKPIARFAVPFFFMVSGYFLYHSNYTVVSKNMPKKIKRILLFAILSFVIYFIWAFILNVIVWGTPITEFIAVNFSLRKVVFFLCFNLCDISGLGGMAWYLWATVYGYIAIWIINRFHLYKIAYIFVSILVFLGITISVSSEYIFPIGPIGYSHCFVRNWLFVGLPFMLIGHFLAKNKQKLLKYRGIYSLLVAILGTVLACVEHYLYATYLRLEFDLYYFTVIAAVAVLIYAINNSTNAIWKPMAYIGKNLSLYIYLFHSLIHGILEYLFFPNLMKPFCE</sequence>